<dbReference type="PANTHER" id="PTHR19932">
    <property type="entry name" value="WD REPEAT AND HMG-BOX DNA BINDING PROTEIN"/>
    <property type="match status" value="1"/>
</dbReference>
<dbReference type="eggNOG" id="KOG1274">
    <property type="taxonomic scope" value="Eukaryota"/>
</dbReference>
<evidence type="ECO:0000259" key="7">
    <source>
        <dbReference type="Pfam" id="PF20946"/>
    </source>
</evidence>
<dbReference type="OrthoDB" id="427368at2759"/>
<feature type="repeat" description="WD" evidence="5">
    <location>
        <begin position="226"/>
        <end position="267"/>
    </location>
</feature>
<dbReference type="InterPro" id="IPR001680">
    <property type="entry name" value="WD40_rpt"/>
</dbReference>
<feature type="domain" description="WDHD1 first WD40" evidence="8">
    <location>
        <begin position="9"/>
        <end position="294"/>
    </location>
</feature>
<dbReference type="GO" id="GO:0006281">
    <property type="term" value="P:DNA repair"/>
    <property type="evidence" value="ECO:0007669"/>
    <property type="project" value="TreeGrafter"/>
</dbReference>
<keyword evidence="4" id="KW-0539">Nucleus</keyword>
<dbReference type="Pfam" id="PF24817">
    <property type="entry name" value="WD40_WDHD1_1st"/>
    <property type="match status" value="1"/>
</dbReference>
<evidence type="ECO:0000313" key="9">
    <source>
        <dbReference type="EMBL" id="EPX72165.1"/>
    </source>
</evidence>
<evidence type="ECO:0000256" key="2">
    <source>
        <dbReference type="ARBA" id="ARBA00022574"/>
    </source>
</evidence>
<dbReference type="GO" id="GO:0043596">
    <property type="term" value="C:nuclear replication fork"/>
    <property type="evidence" value="ECO:0007669"/>
    <property type="project" value="EnsemblFungi"/>
</dbReference>
<keyword evidence="3" id="KW-0677">Repeat</keyword>
<evidence type="ECO:0000256" key="4">
    <source>
        <dbReference type="ARBA" id="ARBA00023242"/>
    </source>
</evidence>
<dbReference type="GO" id="GO:0006335">
    <property type="term" value="P:DNA replication-dependent chromatin assembly"/>
    <property type="evidence" value="ECO:0007669"/>
    <property type="project" value="EnsemblFungi"/>
</dbReference>
<dbReference type="VEuPathDB" id="FungiDB:SOCG_04858"/>
<dbReference type="InterPro" id="IPR015943">
    <property type="entry name" value="WD40/YVTN_repeat-like_dom_sf"/>
</dbReference>
<dbReference type="HOGENOM" id="CLU_004219_2_1_1"/>
<gene>
    <name evidence="9" type="ORF">SOCG_04858</name>
</gene>
<feature type="domain" description="WDHD1/CFT4 helical bundle" evidence="7">
    <location>
        <begin position="721"/>
        <end position="815"/>
    </location>
</feature>
<evidence type="ECO:0000256" key="3">
    <source>
        <dbReference type="ARBA" id="ARBA00022737"/>
    </source>
</evidence>
<feature type="domain" description="WDHD1/CFT4 second beta-propeller" evidence="6">
    <location>
        <begin position="419"/>
        <end position="708"/>
    </location>
</feature>
<dbReference type="GO" id="GO:0000792">
    <property type="term" value="C:heterochromatin"/>
    <property type="evidence" value="ECO:0007669"/>
    <property type="project" value="EnsemblFungi"/>
</dbReference>
<evidence type="ECO:0000313" key="10">
    <source>
        <dbReference type="Proteomes" id="UP000016088"/>
    </source>
</evidence>
<dbReference type="Pfam" id="PF20946">
    <property type="entry name" value="Ctf4_C"/>
    <property type="match status" value="1"/>
</dbReference>
<dbReference type="Gene3D" id="2.130.10.10">
    <property type="entry name" value="YVTN repeat-like/Quinoprotein amine dehydrogenase"/>
    <property type="match status" value="2"/>
</dbReference>
<name>S9R156_SCHOY</name>
<reference evidence="9 10" key="1">
    <citation type="journal article" date="2011" name="Science">
        <title>Comparative functional genomics of the fission yeasts.</title>
        <authorList>
            <person name="Rhind N."/>
            <person name="Chen Z."/>
            <person name="Yassour M."/>
            <person name="Thompson D.A."/>
            <person name="Haas B.J."/>
            <person name="Habib N."/>
            <person name="Wapinski I."/>
            <person name="Roy S."/>
            <person name="Lin M.F."/>
            <person name="Heiman D.I."/>
            <person name="Young S.K."/>
            <person name="Furuya K."/>
            <person name="Guo Y."/>
            <person name="Pidoux A."/>
            <person name="Chen H.M."/>
            <person name="Robbertse B."/>
            <person name="Goldberg J.M."/>
            <person name="Aoki K."/>
            <person name="Bayne E.H."/>
            <person name="Berlin A.M."/>
            <person name="Desjardins C.A."/>
            <person name="Dobbs E."/>
            <person name="Dukaj L."/>
            <person name="Fan L."/>
            <person name="FitzGerald M.G."/>
            <person name="French C."/>
            <person name="Gujja S."/>
            <person name="Hansen K."/>
            <person name="Keifenheim D."/>
            <person name="Levin J.Z."/>
            <person name="Mosher R.A."/>
            <person name="Mueller C.A."/>
            <person name="Pfiffner J."/>
            <person name="Priest M."/>
            <person name="Russ C."/>
            <person name="Smialowska A."/>
            <person name="Swoboda P."/>
            <person name="Sykes S.M."/>
            <person name="Vaughn M."/>
            <person name="Vengrova S."/>
            <person name="Yoder R."/>
            <person name="Zeng Q."/>
            <person name="Allshire R."/>
            <person name="Baulcombe D."/>
            <person name="Birren B.W."/>
            <person name="Brown W."/>
            <person name="Ekwall K."/>
            <person name="Kellis M."/>
            <person name="Leatherwood J."/>
            <person name="Levin H."/>
            <person name="Margalit H."/>
            <person name="Martienssen R."/>
            <person name="Nieduszynski C.A."/>
            <person name="Spatafora J.W."/>
            <person name="Friedman N."/>
            <person name="Dalgaard J.Z."/>
            <person name="Baumann P."/>
            <person name="Niki H."/>
            <person name="Regev A."/>
            <person name="Nusbaum C."/>
        </authorList>
    </citation>
    <scope>NUCLEOTIDE SEQUENCE [LARGE SCALE GENOMIC DNA]</scope>
    <source>
        <strain evidence="10">yFS286</strain>
    </source>
</reference>
<dbReference type="PANTHER" id="PTHR19932:SF10">
    <property type="entry name" value="WD REPEAT AND HMG-BOX DNA-BINDING PROTEIN 1"/>
    <property type="match status" value="1"/>
</dbReference>
<sequence>MAGNRLVPRYAHTDGLTRLAYTLDGTYLLTVGSNLVIRKFQVGSDEEPESIDNHQDPITGIAVSKTHFCTCSEDATICVYPINNSSEHTLLARTTLPVRDIAYSTDGNWVAISSDETAVKLVNTKELTQIHSLRPSKTSNKHVSFSPNEKFLAISSCNGILYFYDAQSRNLVKFLTNTILSVEGDSDLTSKAIWHPFDGTFAVADSENQVSVISTDDWLALYKLSPKENYSSITDVAWSSNGRFLAASFRDSGILIWDTYSKEIVSEHHYQNVVSLAWQPFANVLSFTTNQGVLYNCPEAIPLSETITDADFQNRNQLKNGHKKRIFLDEAEENLYGSQNTNDDAALAGGITNGEEDFGDLNEDALGDPFDLDGDNYIVDDRELELAKKRKARSTRDQQPVTADDATKKRRLLHSAVHKPVYAGSTPWQGNRRYLCLNLVGFIWTVQQDDGHNTITVEFHDETNHRRYHFPDDQKFETACLDEEGALFSAPATEQSPGVIYYKPHVDWSRRSEWALMLPMEDESPVSITLSSNVIVVCTTSGYVRIYSRTGFPISMYRSKQLPFVACSAFQDLVMIVANGGPAADGTPQLVYTIEDTSKNYVYQSNDGLALPPNGELQSIFFSDVGDPYMFDSNGILLVLLHWRTPGQAKWTPVLDTNEMERRKSRQESYWPVTVADNQFHCILLKGNARYPYFPRPMFTEFPFRIPCTVVTPDAPTSVPALEELQLRNAILLTITEEGIKKGDVNEEQQLQVTRLEANIDKALLQLIQKACLEEKLERILDLTKALRRTPSILAAQKIALHHSLTQVAEKIGTLLPAA</sequence>
<evidence type="ECO:0000259" key="6">
    <source>
        <dbReference type="Pfam" id="PF12341"/>
    </source>
</evidence>
<evidence type="ECO:0000256" key="1">
    <source>
        <dbReference type="ARBA" id="ARBA00004123"/>
    </source>
</evidence>
<dbReference type="OMA" id="RYAHTNG"/>
<dbReference type="InterPro" id="IPR022100">
    <property type="entry name" value="WDHD1/CFT4_beta-prop_2nd"/>
</dbReference>
<evidence type="ECO:0000256" key="5">
    <source>
        <dbReference type="PROSITE-ProRule" id="PRU00221"/>
    </source>
</evidence>
<dbReference type="GO" id="GO:1903461">
    <property type="term" value="P:Okazaki fragment processing involved in mitotic DNA replication"/>
    <property type="evidence" value="ECO:0007669"/>
    <property type="project" value="EnsemblFungi"/>
</dbReference>
<keyword evidence="10" id="KW-1185">Reference proteome</keyword>
<dbReference type="PROSITE" id="PS50082">
    <property type="entry name" value="WD_REPEATS_2"/>
    <property type="match status" value="1"/>
</dbReference>
<dbReference type="GeneID" id="25033818"/>
<dbReference type="GO" id="GO:0003682">
    <property type="term" value="F:chromatin binding"/>
    <property type="evidence" value="ECO:0007669"/>
    <property type="project" value="TreeGrafter"/>
</dbReference>
<dbReference type="InterPro" id="IPR036322">
    <property type="entry name" value="WD40_repeat_dom_sf"/>
</dbReference>
<dbReference type="Pfam" id="PF12341">
    <property type="entry name" value="Mcl1_mid"/>
    <property type="match status" value="1"/>
</dbReference>
<organism evidence="9 10">
    <name type="scientific">Schizosaccharomyces octosporus (strain yFS286)</name>
    <name type="common">Fission yeast</name>
    <name type="synonym">Octosporomyces octosporus</name>
    <dbReference type="NCBI Taxonomy" id="483514"/>
    <lineage>
        <taxon>Eukaryota</taxon>
        <taxon>Fungi</taxon>
        <taxon>Dikarya</taxon>
        <taxon>Ascomycota</taxon>
        <taxon>Taphrinomycotina</taxon>
        <taxon>Schizosaccharomycetes</taxon>
        <taxon>Schizosaccharomycetales</taxon>
        <taxon>Schizosaccharomycetaceae</taxon>
        <taxon>Schizosaccharomyces</taxon>
    </lineage>
</organism>
<dbReference type="RefSeq" id="XP_013019459.1">
    <property type="nucleotide sequence ID" value="XM_013164005.1"/>
</dbReference>
<keyword evidence="2 5" id="KW-0853">WD repeat</keyword>
<dbReference type="AlphaFoldDB" id="S9R156"/>
<dbReference type="SUPFAM" id="SSF50978">
    <property type="entry name" value="WD40 repeat-like"/>
    <property type="match status" value="1"/>
</dbReference>
<dbReference type="SMART" id="SM00320">
    <property type="entry name" value="WD40"/>
    <property type="match status" value="6"/>
</dbReference>
<protein>
    <submittedName>
        <fullName evidence="9">DNA polymerase alpha accessory factor Mcl1</fullName>
    </submittedName>
</protein>
<dbReference type="Proteomes" id="UP000016088">
    <property type="component" value="Unassembled WGS sequence"/>
</dbReference>
<dbReference type="InterPro" id="IPR057646">
    <property type="entry name" value="WD40_WDHD1_1st"/>
</dbReference>
<evidence type="ECO:0000259" key="8">
    <source>
        <dbReference type="Pfam" id="PF24817"/>
    </source>
</evidence>
<dbReference type="GO" id="GO:0005654">
    <property type="term" value="C:nucleoplasm"/>
    <property type="evidence" value="ECO:0007669"/>
    <property type="project" value="EnsemblFungi"/>
</dbReference>
<dbReference type="EMBL" id="KE503207">
    <property type="protein sequence ID" value="EPX72165.1"/>
    <property type="molecule type" value="Genomic_DNA"/>
</dbReference>
<dbReference type="InterPro" id="IPR048591">
    <property type="entry name" value="WDHD1/CFT4_hel"/>
</dbReference>
<accession>S9R156</accession>
<proteinExistence type="predicted"/>
<comment type="subcellular location">
    <subcellularLocation>
        <location evidence="1">Nucleus</location>
    </subcellularLocation>
</comment>